<dbReference type="Gene3D" id="2.160.10.10">
    <property type="entry name" value="Hexapeptide repeat proteins"/>
    <property type="match status" value="1"/>
</dbReference>
<dbReference type="InterPro" id="IPR051159">
    <property type="entry name" value="Hexapeptide_acetyltransf"/>
</dbReference>
<dbReference type="InterPro" id="IPR001451">
    <property type="entry name" value="Hexapep"/>
</dbReference>
<gene>
    <name evidence="3" type="ORF">GQ41_1981</name>
</gene>
<dbReference type="SUPFAM" id="SSF51161">
    <property type="entry name" value="Trimeric LpxA-like enzymes"/>
    <property type="match status" value="1"/>
</dbReference>
<protein>
    <submittedName>
        <fullName evidence="3">Transferase family hexapeptide repeat protein</fullName>
    </submittedName>
</protein>
<dbReference type="PANTHER" id="PTHR23416">
    <property type="entry name" value="SIALIC ACID SYNTHASE-RELATED"/>
    <property type="match status" value="1"/>
</dbReference>
<dbReference type="Pfam" id="PF00132">
    <property type="entry name" value="Hexapep"/>
    <property type="match status" value="1"/>
</dbReference>
<keyword evidence="4" id="KW-1185">Reference proteome</keyword>
<dbReference type="Proteomes" id="UP000315363">
    <property type="component" value="Unassembled WGS sequence"/>
</dbReference>
<name>A0ABY3AF84_9FLAO</name>
<proteinExistence type="inferred from homology"/>
<dbReference type="RefSeq" id="WP_142189307.1">
    <property type="nucleotide sequence ID" value="NZ_VHIF01000001.1"/>
</dbReference>
<evidence type="ECO:0000256" key="2">
    <source>
        <dbReference type="ARBA" id="ARBA00022679"/>
    </source>
</evidence>
<dbReference type="EMBL" id="VHIF01000001">
    <property type="protein sequence ID" value="TQO37376.1"/>
    <property type="molecule type" value="Genomic_DNA"/>
</dbReference>
<comment type="caution">
    <text evidence="3">The sequence shown here is derived from an EMBL/GenBank/DDBJ whole genome shotgun (WGS) entry which is preliminary data.</text>
</comment>
<evidence type="ECO:0000256" key="1">
    <source>
        <dbReference type="ARBA" id="ARBA00007274"/>
    </source>
</evidence>
<reference evidence="3 4" key="1">
    <citation type="submission" date="2019-06" db="EMBL/GenBank/DDBJ databases">
        <title>A large-scale integrated study on North Sea by COGITO (Coastal Microbe Genomic &amp; Taxonomic Observatory).</title>
        <authorList>
            <person name="Teeling H."/>
        </authorList>
    </citation>
    <scope>NUCLEOTIDE SEQUENCE [LARGE SCALE GENOMIC DNA]</scope>
    <source>
        <strain evidence="3 4">MAR_2009_79</strain>
    </source>
</reference>
<dbReference type="GO" id="GO:0016740">
    <property type="term" value="F:transferase activity"/>
    <property type="evidence" value="ECO:0007669"/>
    <property type="project" value="UniProtKB-KW"/>
</dbReference>
<organism evidence="3 4">
    <name type="scientific">Arenibacter algicola</name>
    <dbReference type="NCBI Taxonomy" id="616991"/>
    <lineage>
        <taxon>Bacteria</taxon>
        <taxon>Pseudomonadati</taxon>
        <taxon>Bacteroidota</taxon>
        <taxon>Flavobacteriia</taxon>
        <taxon>Flavobacteriales</taxon>
        <taxon>Flavobacteriaceae</taxon>
        <taxon>Arenibacter</taxon>
    </lineage>
</organism>
<comment type="similarity">
    <text evidence="1">Belongs to the transferase hexapeptide repeat family.</text>
</comment>
<accession>A0ABY3AF84</accession>
<dbReference type="PANTHER" id="PTHR23416:SF23">
    <property type="entry name" value="ACETYLTRANSFERASE C18B11.09C-RELATED"/>
    <property type="match status" value="1"/>
</dbReference>
<dbReference type="CDD" id="cd03349">
    <property type="entry name" value="LbH_XAT"/>
    <property type="match status" value="1"/>
</dbReference>
<sequence length="180" mass="20121">MNKYNLRLFFRSIKGKWYRFKYGLNGVHPTFYMGGESTISTDLVAEEYVYIGKGCSIIPKVKIGKYTMLAPNVSILGGDHNFNDPTNPIIFSGRPKMPSTIIGSDVWIGSNSLIMAGRTIGNGAIVAAGSVVTKDIPEYSIWGGNPARPIRMRFNEQEINLHKKMLQSKDIKVNFTQKKK</sequence>
<dbReference type="InterPro" id="IPR011004">
    <property type="entry name" value="Trimer_LpxA-like_sf"/>
</dbReference>
<evidence type="ECO:0000313" key="3">
    <source>
        <dbReference type="EMBL" id="TQO37376.1"/>
    </source>
</evidence>
<keyword evidence="2 3" id="KW-0808">Transferase</keyword>
<evidence type="ECO:0000313" key="4">
    <source>
        <dbReference type="Proteomes" id="UP000315363"/>
    </source>
</evidence>